<dbReference type="EMBL" id="LECT01000041">
    <property type="protein sequence ID" value="KLU03144.1"/>
    <property type="molecule type" value="Genomic_DNA"/>
</dbReference>
<dbReference type="AlphaFoldDB" id="A0A0J1EBY9"/>
<evidence type="ECO:0000313" key="2">
    <source>
        <dbReference type="Proteomes" id="UP000036367"/>
    </source>
</evidence>
<proteinExistence type="predicted"/>
<gene>
    <name evidence="1" type="ORF">RISK_004910</name>
</gene>
<reference evidence="1" key="1">
    <citation type="submission" date="2015-05" db="EMBL/GenBank/DDBJ databases">
        <title>Permanent draft genome of Rhodopirellula islandicus K833.</title>
        <authorList>
            <person name="Kizina J."/>
            <person name="Richter M."/>
            <person name="Glockner F.O."/>
            <person name="Harder J."/>
        </authorList>
    </citation>
    <scope>NUCLEOTIDE SEQUENCE [LARGE SCALE GENOMIC DNA]</scope>
    <source>
        <strain evidence="1">K833</strain>
    </source>
</reference>
<comment type="caution">
    <text evidence="1">The sequence shown here is derived from an EMBL/GenBank/DDBJ whole genome shotgun (WGS) entry which is preliminary data.</text>
</comment>
<name>A0A0J1EBY9_RHOIS</name>
<sequence>MKISGRITRFVLGAEDRDPIKIDSSRSRGPIHDASLNWWGIHP</sequence>
<evidence type="ECO:0000313" key="1">
    <source>
        <dbReference type="EMBL" id="KLU03144.1"/>
    </source>
</evidence>
<accession>A0A0J1EBY9</accession>
<keyword evidence="2" id="KW-1185">Reference proteome</keyword>
<organism evidence="1 2">
    <name type="scientific">Rhodopirellula islandica</name>
    <dbReference type="NCBI Taxonomy" id="595434"/>
    <lineage>
        <taxon>Bacteria</taxon>
        <taxon>Pseudomonadati</taxon>
        <taxon>Planctomycetota</taxon>
        <taxon>Planctomycetia</taxon>
        <taxon>Pirellulales</taxon>
        <taxon>Pirellulaceae</taxon>
        <taxon>Rhodopirellula</taxon>
    </lineage>
</organism>
<dbReference type="Proteomes" id="UP000036367">
    <property type="component" value="Unassembled WGS sequence"/>
</dbReference>
<protein>
    <submittedName>
        <fullName evidence="1">Uncharacterized protein</fullName>
    </submittedName>
</protein>